<comment type="cofactor">
    <cofactor evidence="5">
        <name>FAD</name>
        <dbReference type="ChEBI" id="CHEBI:57692"/>
    </cofactor>
    <text evidence="5">Binds 1 FAD per subunit.</text>
</comment>
<organism evidence="9 10">
    <name type="scientific">Micromonospora sicca</name>
    <dbReference type="NCBI Taxonomy" id="2202420"/>
    <lineage>
        <taxon>Bacteria</taxon>
        <taxon>Bacillati</taxon>
        <taxon>Actinomycetota</taxon>
        <taxon>Actinomycetes</taxon>
        <taxon>Micromonosporales</taxon>
        <taxon>Micromonosporaceae</taxon>
        <taxon>Micromonospora</taxon>
    </lineage>
</organism>
<dbReference type="PIRSF" id="PIRSF000350">
    <property type="entry name" value="Mercury_reductase_MerA"/>
    <property type="match status" value="1"/>
</dbReference>
<dbReference type="PANTHER" id="PTHR43014:SF2">
    <property type="entry name" value="MERCURIC REDUCTASE"/>
    <property type="match status" value="1"/>
</dbReference>
<comment type="similarity">
    <text evidence="1">Belongs to the class-I pyridine nucleotide-disulfide oxidoreductase family.</text>
</comment>
<reference evidence="9 10" key="1">
    <citation type="submission" date="2018-05" db="EMBL/GenBank/DDBJ databases">
        <title>Micromonosporas from Atacama Desert.</title>
        <authorList>
            <person name="Carro L."/>
            <person name="Golinska P."/>
            <person name="Klenk H.-P."/>
            <person name="Goodfellow M."/>
        </authorList>
    </citation>
    <scope>NUCLEOTIDE SEQUENCE [LARGE SCALE GENOMIC DNA]</scope>
    <source>
        <strain evidence="9 10">4G51</strain>
    </source>
</reference>
<feature type="binding site" evidence="5">
    <location>
        <position position="266"/>
    </location>
    <ligand>
        <name>NAD(+)</name>
        <dbReference type="ChEBI" id="CHEBI:57540"/>
    </ligand>
</feature>
<evidence type="ECO:0000256" key="5">
    <source>
        <dbReference type="PIRSR" id="PIRSR000350-3"/>
    </source>
</evidence>
<proteinExistence type="inferred from homology"/>
<name>A0A317DQB1_9ACTN</name>
<keyword evidence="4" id="KW-0560">Oxidoreductase</keyword>
<feature type="binding site" evidence="5">
    <location>
        <position position="305"/>
    </location>
    <ligand>
        <name>NAD(+)</name>
        <dbReference type="ChEBI" id="CHEBI:57540"/>
    </ligand>
</feature>
<feature type="binding site" evidence="5">
    <location>
        <position position="117"/>
    </location>
    <ligand>
        <name>FAD</name>
        <dbReference type="ChEBI" id="CHEBI:57692"/>
    </ligand>
</feature>
<dbReference type="OrthoDB" id="9800167at2"/>
<keyword evidence="3 5" id="KW-0274">FAD</keyword>
<gene>
    <name evidence="9" type="ORF">DKT69_13425</name>
</gene>
<comment type="caution">
    <text evidence="9">The sequence shown here is derived from an EMBL/GenBank/DDBJ whole genome shotgun (WGS) entry which is preliminary data.</text>
</comment>
<evidence type="ECO:0000256" key="1">
    <source>
        <dbReference type="ARBA" id="ARBA00007532"/>
    </source>
</evidence>
<sequence>MAEPELVDVVVVGLGVGGEEVAGRLAEAGLTVVGIERDLVGGECPYWGCVPSKMMIRAANALAEARRVNELAGAAQVQPDWAPVAKRIREEATDTWDDKVAVDRFVGKGGRFVRGSGRLDGPGRVRVGDQMFQARYGVVLGTGTRPSIPPIDGLADTPYWTNHQAIEVEALPESLLMLGGGAIGLELAQVFARFGVQVTVVEAADRVLAVEEPEASEVAAAALRADGVTIATGVRAERVSHDGQSFTVHGAGGAEFTAERLLVVTGRRAHLEELGLETVDVDASQRYLPVDERMHAADGIWAVGDLTGEGAFTHIAMYQAGIVVADVLDHMRRTKGGPDPSGTASVAGGPAGVASAVGGAMSAGGATAAPGSIPRADYRALPRVTFTDPEVGAVGLTEKQARERGINVQVGYADLTSSTRGWIHKAGNEGFIKLIADADQGVLIGATSVGPAGGEVLSGLVVAVHAAVPVSQLRHMIYAYPTFHRAIEDALRQLK</sequence>
<dbReference type="SUPFAM" id="SSF55424">
    <property type="entry name" value="FAD/NAD-linked reductases, dimerisation (C-terminal) domain"/>
    <property type="match status" value="1"/>
</dbReference>
<evidence type="ECO:0000259" key="8">
    <source>
        <dbReference type="Pfam" id="PF07992"/>
    </source>
</evidence>
<feature type="binding site" evidence="5">
    <location>
        <begin position="179"/>
        <end position="186"/>
    </location>
    <ligand>
        <name>NAD(+)</name>
        <dbReference type="ChEBI" id="CHEBI:57540"/>
    </ligand>
</feature>
<evidence type="ECO:0000256" key="4">
    <source>
        <dbReference type="ARBA" id="ARBA00023002"/>
    </source>
</evidence>
<dbReference type="Gene3D" id="3.50.50.60">
    <property type="entry name" value="FAD/NAD(P)-binding domain"/>
    <property type="match status" value="2"/>
</dbReference>
<evidence type="ECO:0000256" key="6">
    <source>
        <dbReference type="PIRSR" id="PIRSR000350-4"/>
    </source>
</evidence>
<evidence type="ECO:0000256" key="3">
    <source>
        <dbReference type="ARBA" id="ARBA00022827"/>
    </source>
</evidence>
<dbReference type="InterPro" id="IPR016156">
    <property type="entry name" value="FAD/NAD-linked_Rdtase_dimer_sf"/>
</dbReference>
<protein>
    <submittedName>
        <fullName evidence="9">Pyridine nucleotide-disulfide oxidoreductase</fullName>
    </submittedName>
</protein>
<dbReference type="FunFam" id="3.30.390.30:FF:000001">
    <property type="entry name" value="Dihydrolipoyl dehydrogenase"/>
    <property type="match status" value="1"/>
</dbReference>
<dbReference type="EMBL" id="QGKS01000204">
    <property type="protein sequence ID" value="PWR15003.1"/>
    <property type="molecule type" value="Genomic_DNA"/>
</dbReference>
<dbReference type="AlphaFoldDB" id="A0A317DQB1"/>
<dbReference type="Pfam" id="PF07992">
    <property type="entry name" value="Pyr_redox_2"/>
    <property type="match status" value="1"/>
</dbReference>
<dbReference type="GO" id="GO:0003955">
    <property type="term" value="F:NAD(P)H dehydrogenase (quinone) activity"/>
    <property type="evidence" value="ECO:0007669"/>
    <property type="project" value="TreeGrafter"/>
</dbReference>
<feature type="domain" description="FAD/NAD(P)-binding" evidence="8">
    <location>
        <begin position="8"/>
        <end position="320"/>
    </location>
</feature>
<dbReference type="Proteomes" id="UP000246050">
    <property type="component" value="Unassembled WGS sequence"/>
</dbReference>
<keyword evidence="5" id="KW-0520">NAD</keyword>
<dbReference type="Gene3D" id="3.30.390.30">
    <property type="match status" value="1"/>
</dbReference>
<evidence type="ECO:0000256" key="2">
    <source>
        <dbReference type="ARBA" id="ARBA00022630"/>
    </source>
</evidence>
<keyword evidence="5" id="KW-0547">Nucleotide-binding</keyword>
<evidence type="ECO:0000313" key="10">
    <source>
        <dbReference type="Proteomes" id="UP000246050"/>
    </source>
</evidence>
<dbReference type="PRINTS" id="PR00411">
    <property type="entry name" value="PNDRDTASEI"/>
</dbReference>
<accession>A0A317DQB1</accession>
<dbReference type="SUPFAM" id="SSF51905">
    <property type="entry name" value="FAD/NAD(P)-binding domain"/>
    <property type="match status" value="1"/>
</dbReference>
<dbReference type="InterPro" id="IPR004099">
    <property type="entry name" value="Pyr_nucl-diS_OxRdtase_dimer"/>
</dbReference>
<dbReference type="InterPro" id="IPR001100">
    <property type="entry name" value="Pyr_nuc-diS_OxRdtase"/>
</dbReference>
<keyword evidence="2" id="KW-0285">Flavoprotein</keyword>
<dbReference type="PANTHER" id="PTHR43014">
    <property type="entry name" value="MERCURIC REDUCTASE"/>
    <property type="match status" value="1"/>
</dbReference>
<feature type="binding site" evidence="5">
    <location>
        <position position="53"/>
    </location>
    <ligand>
        <name>FAD</name>
        <dbReference type="ChEBI" id="CHEBI:57692"/>
    </ligand>
</feature>
<dbReference type="InterPro" id="IPR023753">
    <property type="entry name" value="FAD/NAD-binding_dom"/>
</dbReference>
<dbReference type="GO" id="GO:0050660">
    <property type="term" value="F:flavin adenine dinucleotide binding"/>
    <property type="evidence" value="ECO:0007669"/>
    <property type="project" value="TreeGrafter"/>
</dbReference>
<dbReference type="RefSeq" id="WP_109801900.1">
    <property type="nucleotide sequence ID" value="NZ_QGKS01000204.1"/>
</dbReference>
<dbReference type="PRINTS" id="PR00368">
    <property type="entry name" value="FADPNR"/>
</dbReference>
<feature type="disulfide bond" description="Redox-active" evidence="6">
    <location>
        <begin position="44"/>
        <end position="49"/>
    </location>
</feature>
<dbReference type="Pfam" id="PF02852">
    <property type="entry name" value="Pyr_redox_dim"/>
    <property type="match status" value="1"/>
</dbReference>
<dbReference type="InterPro" id="IPR036188">
    <property type="entry name" value="FAD/NAD-bd_sf"/>
</dbReference>
<evidence type="ECO:0000313" key="9">
    <source>
        <dbReference type="EMBL" id="PWR15003.1"/>
    </source>
</evidence>
<feature type="domain" description="Pyridine nucleotide-disulphide oxidoreductase dimerisation" evidence="7">
    <location>
        <begin position="382"/>
        <end position="490"/>
    </location>
</feature>
<evidence type="ECO:0000259" key="7">
    <source>
        <dbReference type="Pfam" id="PF02852"/>
    </source>
</evidence>
<feature type="binding site" evidence="5">
    <location>
        <position position="202"/>
    </location>
    <ligand>
        <name>NAD(+)</name>
        <dbReference type="ChEBI" id="CHEBI:57540"/>
    </ligand>
</feature>